<feature type="domain" description="Response regulatory" evidence="3">
    <location>
        <begin position="1"/>
        <end position="116"/>
    </location>
</feature>
<dbReference type="PANTHER" id="PTHR44591:SF3">
    <property type="entry name" value="RESPONSE REGULATORY DOMAIN-CONTAINING PROTEIN"/>
    <property type="match status" value="1"/>
</dbReference>
<dbReference type="EMBL" id="BNBC01000019">
    <property type="protein sequence ID" value="GHE82194.1"/>
    <property type="molecule type" value="Genomic_DNA"/>
</dbReference>
<evidence type="ECO:0000313" key="5">
    <source>
        <dbReference type="Proteomes" id="UP000641386"/>
    </source>
</evidence>
<keyword evidence="5" id="KW-1185">Reference proteome</keyword>
<dbReference type="SMART" id="SM00448">
    <property type="entry name" value="REC"/>
    <property type="match status" value="1"/>
</dbReference>
<proteinExistence type="predicted"/>
<dbReference type="Gene3D" id="3.40.50.2300">
    <property type="match status" value="1"/>
</dbReference>
<dbReference type="InterPro" id="IPR001789">
    <property type="entry name" value="Sig_transdc_resp-reg_receiver"/>
</dbReference>
<feature type="modified residue" description="4-aspartylphosphate" evidence="2">
    <location>
        <position position="49"/>
    </location>
</feature>
<dbReference type="CDD" id="cd17535">
    <property type="entry name" value="REC_NarL-like"/>
    <property type="match status" value="1"/>
</dbReference>
<evidence type="ECO:0000256" key="1">
    <source>
        <dbReference type="ARBA" id="ARBA00022553"/>
    </source>
</evidence>
<reference evidence="4" key="2">
    <citation type="submission" date="2020-09" db="EMBL/GenBank/DDBJ databases">
        <authorList>
            <person name="Sun Q."/>
            <person name="Ohkuma M."/>
        </authorList>
    </citation>
    <scope>NUCLEOTIDE SEQUENCE</scope>
    <source>
        <strain evidence="4">JCM 3302</strain>
    </source>
</reference>
<comment type="caution">
    <text evidence="4">The sequence shown here is derived from an EMBL/GenBank/DDBJ whole genome shotgun (WGS) entry which is preliminary data.</text>
</comment>
<dbReference type="RefSeq" id="WP_362034101.1">
    <property type="nucleotide sequence ID" value="NZ_BNBC01000019.1"/>
</dbReference>
<keyword evidence="1 2" id="KW-0597">Phosphoprotein</keyword>
<protein>
    <submittedName>
        <fullName evidence="4">Response regulator</fullName>
    </submittedName>
</protein>
<organism evidence="4 5">
    <name type="scientific">Streptomyces spiralis</name>
    <dbReference type="NCBI Taxonomy" id="66376"/>
    <lineage>
        <taxon>Bacteria</taxon>
        <taxon>Bacillati</taxon>
        <taxon>Actinomycetota</taxon>
        <taxon>Actinomycetes</taxon>
        <taxon>Kitasatosporales</taxon>
        <taxon>Streptomycetaceae</taxon>
        <taxon>Streptomyces</taxon>
    </lineage>
</organism>
<evidence type="ECO:0000256" key="2">
    <source>
        <dbReference type="PROSITE-ProRule" id="PRU00169"/>
    </source>
</evidence>
<dbReference type="InterPro" id="IPR011006">
    <property type="entry name" value="CheY-like_superfamily"/>
</dbReference>
<dbReference type="PANTHER" id="PTHR44591">
    <property type="entry name" value="STRESS RESPONSE REGULATOR PROTEIN 1"/>
    <property type="match status" value="1"/>
</dbReference>
<dbReference type="SUPFAM" id="SSF52172">
    <property type="entry name" value="CheY-like"/>
    <property type="match status" value="1"/>
</dbReference>
<dbReference type="Proteomes" id="UP000641386">
    <property type="component" value="Unassembled WGS sequence"/>
</dbReference>
<sequence length="119" mass="12530">MIVDDCPEFLRAARSLLEGQGMTVVGVASNGLQALRQARQFRPDVALVDIDLGGECGLELAGRLRRETGPSPPLVVLVSIHAEDDYAGMIEGSVAVGFLAKTDLSGNAIRALLAEWGSP</sequence>
<dbReference type="AlphaFoldDB" id="A0A919A2B3"/>
<dbReference type="PROSITE" id="PS50110">
    <property type="entry name" value="RESPONSE_REGULATORY"/>
    <property type="match status" value="1"/>
</dbReference>
<evidence type="ECO:0000313" key="4">
    <source>
        <dbReference type="EMBL" id="GHE82194.1"/>
    </source>
</evidence>
<dbReference type="InterPro" id="IPR058245">
    <property type="entry name" value="NreC/VraR/RcsB-like_REC"/>
</dbReference>
<dbReference type="Pfam" id="PF00072">
    <property type="entry name" value="Response_reg"/>
    <property type="match status" value="1"/>
</dbReference>
<gene>
    <name evidence="4" type="ORF">GCM10014715_42480</name>
</gene>
<name>A0A919A2B3_9ACTN</name>
<dbReference type="InterPro" id="IPR050595">
    <property type="entry name" value="Bact_response_regulator"/>
</dbReference>
<accession>A0A919A2B3</accession>
<evidence type="ECO:0000259" key="3">
    <source>
        <dbReference type="PROSITE" id="PS50110"/>
    </source>
</evidence>
<dbReference type="GO" id="GO:0000160">
    <property type="term" value="P:phosphorelay signal transduction system"/>
    <property type="evidence" value="ECO:0007669"/>
    <property type="project" value="InterPro"/>
</dbReference>
<reference evidence="4" key="1">
    <citation type="journal article" date="2014" name="Int. J. Syst. Evol. Microbiol.">
        <title>Complete genome sequence of Corynebacterium casei LMG S-19264T (=DSM 44701T), isolated from a smear-ripened cheese.</title>
        <authorList>
            <consortium name="US DOE Joint Genome Institute (JGI-PGF)"/>
            <person name="Walter F."/>
            <person name="Albersmeier A."/>
            <person name="Kalinowski J."/>
            <person name="Ruckert C."/>
        </authorList>
    </citation>
    <scope>NUCLEOTIDE SEQUENCE</scope>
    <source>
        <strain evidence="4">JCM 3302</strain>
    </source>
</reference>